<dbReference type="EMBL" id="CP039965">
    <property type="protein sequence ID" value="QCO56854.1"/>
    <property type="molecule type" value="Genomic_DNA"/>
</dbReference>
<keyword evidence="4" id="KW-1185">Reference proteome</keyword>
<keyword evidence="3" id="KW-0614">Plasmid</keyword>
<evidence type="ECO:0000313" key="3">
    <source>
        <dbReference type="EMBL" id="QCO56854.1"/>
    </source>
</evidence>
<proteinExistence type="predicted"/>
<organism evidence="3 4">
    <name type="scientific">Pseudorhodobacter turbinis</name>
    <dbReference type="NCBI Taxonomy" id="2500533"/>
    <lineage>
        <taxon>Bacteria</taxon>
        <taxon>Pseudomonadati</taxon>
        <taxon>Pseudomonadota</taxon>
        <taxon>Alphaproteobacteria</taxon>
        <taxon>Rhodobacterales</taxon>
        <taxon>Paracoccaceae</taxon>
        <taxon>Pseudorhodobacter</taxon>
    </lineage>
</organism>
<feature type="chain" id="PRO_5020336808" evidence="2">
    <location>
        <begin position="24"/>
        <end position="230"/>
    </location>
</feature>
<feature type="signal peptide" evidence="2">
    <location>
        <begin position="1"/>
        <end position="23"/>
    </location>
</feature>
<dbReference type="Proteomes" id="UP000298631">
    <property type="component" value="Plasmid unnamed1"/>
</dbReference>
<dbReference type="InterPro" id="IPR022472">
    <property type="entry name" value="VPLPA-CTERM"/>
</dbReference>
<keyword evidence="1" id="KW-0472">Membrane</keyword>
<dbReference type="OrthoDB" id="7871542at2"/>
<geneLocation type="plasmid" evidence="3 4">
    <name>unnamed1</name>
</geneLocation>
<keyword evidence="1" id="KW-0812">Transmembrane</keyword>
<evidence type="ECO:0000256" key="2">
    <source>
        <dbReference type="SAM" id="SignalP"/>
    </source>
</evidence>
<reference evidence="3 4" key="1">
    <citation type="submission" date="2019-05" db="EMBL/GenBank/DDBJ databases">
        <title>Pseudorhodobacter turbinis sp. nov., isolated from the gut of the Korean turban shell.</title>
        <authorList>
            <person name="Jeong Y.-S."/>
            <person name="Kang W.-R."/>
            <person name="Bae J.-W."/>
        </authorList>
    </citation>
    <scope>NUCLEOTIDE SEQUENCE [LARGE SCALE GENOMIC DNA]</scope>
    <source>
        <strain evidence="3 4">S12M18</strain>
        <plasmid evidence="3 4">unnamed1</plasmid>
    </source>
</reference>
<gene>
    <name evidence="3" type="ORF">EOK75_13670</name>
</gene>
<keyword evidence="1" id="KW-1133">Transmembrane helix</keyword>
<keyword evidence="2" id="KW-0732">Signal</keyword>
<feature type="transmembrane region" description="Helical" evidence="1">
    <location>
        <begin position="202"/>
        <end position="221"/>
    </location>
</feature>
<dbReference type="RefSeq" id="WP_137194645.1">
    <property type="nucleotide sequence ID" value="NZ_CP039965.1"/>
</dbReference>
<name>A0A4V1E145_9RHOB</name>
<dbReference type="KEGG" id="pseb:EOK75_13670"/>
<sequence>MNVKFLGASVTAAMLMTAVPALAATIMFDDFSGNQTVVSQAYPGATDSSTVAFGAGTRTLTVNNVSNNGNATAATTLEIQSGELSFSNNDRATGTGTLTYTSVGDISNGSNPYMLFRLGTLGFDHAANFTATAIDTLGNVSTYFEVLVSGVDPKLFLSAFAGSADFDNIATLSFEIDSSAVDGFGAVERVDGSITSIELSPVPLPASGLLLFGALGGAAAMRRRKARKAA</sequence>
<dbReference type="AlphaFoldDB" id="A0A4V1E145"/>
<evidence type="ECO:0000256" key="1">
    <source>
        <dbReference type="SAM" id="Phobius"/>
    </source>
</evidence>
<accession>A0A4V1E145</accession>
<evidence type="ECO:0000313" key="4">
    <source>
        <dbReference type="Proteomes" id="UP000298631"/>
    </source>
</evidence>
<dbReference type="NCBIfam" id="TIGR03370">
    <property type="entry name" value="VPLPA-CTERM"/>
    <property type="match status" value="1"/>
</dbReference>
<protein>
    <submittedName>
        <fullName evidence="3">VPLPA-CTERM sorting domain-containing protein</fullName>
    </submittedName>
</protein>